<feature type="region of interest" description="Disordered" evidence="1">
    <location>
        <begin position="1"/>
        <end position="29"/>
    </location>
</feature>
<organism evidence="3 4">
    <name type="scientific">Olpidium bornovanus</name>
    <dbReference type="NCBI Taxonomy" id="278681"/>
    <lineage>
        <taxon>Eukaryota</taxon>
        <taxon>Fungi</taxon>
        <taxon>Fungi incertae sedis</taxon>
        <taxon>Olpidiomycota</taxon>
        <taxon>Olpidiomycotina</taxon>
        <taxon>Olpidiomycetes</taxon>
        <taxon>Olpidiales</taxon>
        <taxon>Olpidiaceae</taxon>
        <taxon>Olpidium</taxon>
    </lineage>
</organism>
<evidence type="ECO:0000256" key="2">
    <source>
        <dbReference type="SAM" id="Phobius"/>
    </source>
</evidence>
<feature type="non-terminal residue" evidence="3">
    <location>
        <position position="159"/>
    </location>
</feature>
<evidence type="ECO:0000313" key="4">
    <source>
        <dbReference type="Proteomes" id="UP000673691"/>
    </source>
</evidence>
<dbReference type="EMBL" id="JAEFCI010003776">
    <property type="protein sequence ID" value="KAG5461352.1"/>
    <property type="molecule type" value="Genomic_DNA"/>
</dbReference>
<evidence type="ECO:0000256" key="1">
    <source>
        <dbReference type="SAM" id="MobiDB-lite"/>
    </source>
</evidence>
<reference evidence="3 4" key="1">
    <citation type="journal article" name="Sci. Rep.">
        <title>Genome-scale phylogenetic analyses confirm Olpidium as the closest living zoosporic fungus to the non-flagellated, terrestrial fungi.</title>
        <authorList>
            <person name="Chang Y."/>
            <person name="Rochon D."/>
            <person name="Sekimoto S."/>
            <person name="Wang Y."/>
            <person name="Chovatia M."/>
            <person name="Sandor L."/>
            <person name="Salamov A."/>
            <person name="Grigoriev I.V."/>
            <person name="Stajich J.E."/>
            <person name="Spatafora J.W."/>
        </authorList>
    </citation>
    <scope>NUCLEOTIDE SEQUENCE [LARGE SCALE GENOMIC DNA]</scope>
    <source>
        <strain evidence="3">S191</strain>
    </source>
</reference>
<sequence>MAAAGPRALTDARRGDAGSAPDDCDGSAFRNRDIHVADSSRGDLQLNANFQLGNHSSDEEDIKVASPADSRPRDRIRKGGQSDATLTMLDDSPATGRARRQSSPARGPLLSIARQDGGRGGVLRPAVGSPPLLVLCFLMFALYGTVIPFNTIHSAFLQS</sequence>
<keyword evidence="2" id="KW-0812">Transmembrane</keyword>
<keyword evidence="2" id="KW-0472">Membrane</keyword>
<comment type="caution">
    <text evidence="3">The sequence shown here is derived from an EMBL/GenBank/DDBJ whole genome shotgun (WGS) entry which is preliminary data.</text>
</comment>
<dbReference type="OrthoDB" id="424834at2759"/>
<proteinExistence type="predicted"/>
<keyword evidence="2" id="KW-1133">Transmembrane helix</keyword>
<evidence type="ECO:0000313" key="3">
    <source>
        <dbReference type="EMBL" id="KAG5461352.1"/>
    </source>
</evidence>
<dbReference type="AlphaFoldDB" id="A0A8H7ZXY3"/>
<name>A0A8H7ZXY3_9FUNG</name>
<feature type="transmembrane region" description="Helical" evidence="2">
    <location>
        <begin position="132"/>
        <end position="156"/>
    </location>
</feature>
<protein>
    <submittedName>
        <fullName evidence="3">Uncharacterized protein</fullName>
    </submittedName>
</protein>
<dbReference type="Proteomes" id="UP000673691">
    <property type="component" value="Unassembled WGS sequence"/>
</dbReference>
<feature type="region of interest" description="Disordered" evidence="1">
    <location>
        <begin position="51"/>
        <end position="115"/>
    </location>
</feature>
<accession>A0A8H7ZXY3</accession>
<gene>
    <name evidence="3" type="ORF">BJ554DRAFT_6468</name>
</gene>
<keyword evidence="4" id="KW-1185">Reference proteome</keyword>